<comment type="function">
    <text evidence="3">Transcriptional regulator that plays an important role in general stress response.</text>
</comment>
<evidence type="ECO:0000313" key="6">
    <source>
        <dbReference type="EMBL" id="BAC95355.1"/>
    </source>
</evidence>
<dbReference type="InterPro" id="IPR002634">
    <property type="entry name" value="BolA"/>
</dbReference>
<evidence type="ECO:0000256" key="4">
    <source>
        <dbReference type="ARBA" id="ARBA00074073"/>
    </source>
</evidence>
<evidence type="ECO:0000256" key="3">
    <source>
        <dbReference type="ARBA" id="ARBA00059078"/>
    </source>
</evidence>
<reference evidence="6 7" key="1">
    <citation type="journal article" date="2003" name="Genome Res.">
        <title>Comparative genome analysis of Vibrio vulnificus, a marine pathogen.</title>
        <authorList>
            <person name="Chen C.Y."/>
            <person name="Wu K.M."/>
            <person name="Chang Y.C."/>
            <person name="Chang C.H."/>
            <person name="Tsai H.C."/>
            <person name="Liao T.L."/>
            <person name="Liu Y.M."/>
            <person name="Chen H.J."/>
            <person name="Shen A.B."/>
            <person name="Li J.C."/>
            <person name="Su T.L."/>
            <person name="Shao C.P."/>
            <person name="Lee C.T."/>
            <person name="Hor L.I."/>
            <person name="Tsai S.F."/>
        </authorList>
    </citation>
    <scope>NUCLEOTIDE SEQUENCE [LARGE SCALE GENOMIC DNA]</scope>
    <source>
        <strain evidence="6 7">YJ016</strain>
    </source>
</reference>
<dbReference type="GO" id="GO:0005829">
    <property type="term" value="C:cytosol"/>
    <property type="evidence" value="ECO:0007669"/>
    <property type="project" value="TreeGrafter"/>
</dbReference>
<dbReference type="Gene3D" id="3.30.300.90">
    <property type="entry name" value="BolA-like"/>
    <property type="match status" value="1"/>
</dbReference>
<dbReference type="FunFam" id="3.30.300.90:FF:000001">
    <property type="entry name" value="Transcriptional regulator BolA"/>
    <property type="match status" value="1"/>
</dbReference>
<evidence type="ECO:0000256" key="1">
    <source>
        <dbReference type="ARBA" id="ARBA00005578"/>
    </source>
</evidence>
<dbReference type="PIRSF" id="PIRSF003113">
    <property type="entry name" value="BolA"/>
    <property type="match status" value="1"/>
</dbReference>
<dbReference type="Pfam" id="PF01722">
    <property type="entry name" value="BolA"/>
    <property type="match status" value="1"/>
</dbReference>
<comment type="similarity">
    <text evidence="1 5">Belongs to the BolA/IbaG family.</text>
</comment>
<keyword evidence="6" id="KW-0132">Cell division</keyword>
<dbReference type="KEGG" id="vvy:VV2591"/>
<keyword evidence="6" id="KW-0131">Cell cycle</keyword>
<organism evidence="6 7">
    <name type="scientific">Vibrio vulnificus (strain YJ016)</name>
    <dbReference type="NCBI Taxonomy" id="196600"/>
    <lineage>
        <taxon>Bacteria</taxon>
        <taxon>Pseudomonadati</taxon>
        <taxon>Pseudomonadota</taxon>
        <taxon>Gammaproteobacteria</taxon>
        <taxon>Vibrionales</taxon>
        <taxon>Vibrionaceae</taxon>
        <taxon>Vibrio</taxon>
    </lineage>
</organism>
<protein>
    <recommendedName>
        <fullName evidence="4">DNA-binding transcriptional regulator BolA</fullName>
    </recommendedName>
</protein>
<dbReference type="STRING" id="672.VV93_v1c23090"/>
<sequence length="126" mass="14350">MCVRNFTLVRLILFKSVSREGLNMIQEIIETKLHNTFEPSHLSVVNESYMHNVPPGSESHFKVIVVSDLFEGKRLIARHRLVNQALANELENNIHALAIHTYTDQEWKLQRDGAPDSPMCMGGTSH</sequence>
<dbReference type="PANTHER" id="PTHR46229:SF2">
    <property type="entry name" value="BOLA-LIKE PROTEIN 1"/>
    <property type="match status" value="1"/>
</dbReference>
<dbReference type="SUPFAM" id="SSF82657">
    <property type="entry name" value="BolA-like"/>
    <property type="match status" value="1"/>
</dbReference>
<name>Q7MIC6_VIBVY</name>
<keyword evidence="2" id="KW-0346">Stress response</keyword>
<proteinExistence type="inferred from homology"/>
<evidence type="ECO:0000313" key="7">
    <source>
        <dbReference type="Proteomes" id="UP000002675"/>
    </source>
</evidence>
<dbReference type="GO" id="GO:0051301">
    <property type="term" value="P:cell division"/>
    <property type="evidence" value="ECO:0007669"/>
    <property type="project" value="UniProtKB-KW"/>
</dbReference>
<dbReference type="GO" id="GO:0006351">
    <property type="term" value="P:DNA-templated transcription"/>
    <property type="evidence" value="ECO:0007669"/>
    <property type="project" value="TreeGrafter"/>
</dbReference>
<accession>Q7MIC6</accession>
<gene>
    <name evidence="6" type="ordered locus">VV2591</name>
</gene>
<dbReference type="GO" id="GO:1990229">
    <property type="term" value="C:iron-sulfur cluster assembly complex"/>
    <property type="evidence" value="ECO:0007669"/>
    <property type="project" value="UniProtKB-ARBA"/>
</dbReference>
<dbReference type="InterPro" id="IPR036065">
    <property type="entry name" value="BolA-like_sf"/>
</dbReference>
<dbReference type="Proteomes" id="UP000002675">
    <property type="component" value="Chromosome I"/>
</dbReference>
<dbReference type="PANTHER" id="PTHR46229">
    <property type="entry name" value="BOLA TRANSCRIPTION REGULATOR"/>
    <property type="match status" value="1"/>
</dbReference>
<dbReference type="AlphaFoldDB" id="Q7MIC6"/>
<evidence type="ECO:0000256" key="5">
    <source>
        <dbReference type="RuleBase" id="RU003860"/>
    </source>
</evidence>
<dbReference type="EMBL" id="BA000037">
    <property type="protein sequence ID" value="BAC95355.1"/>
    <property type="molecule type" value="Genomic_DNA"/>
</dbReference>
<dbReference type="HOGENOM" id="CLU_109462_3_1_6"/>
<evidence type="ECO:0000256" key="2">
    <source>
        <dbReference type="ARBA" id="ARBA00023016"/>
    </source>
</evidence>
<dbReference type="InterPro" id="IPR050961">
    <property type="entry name" value="BolA/IbaG_stress_morph_reg"/>
</dbReference>
<dbReference type="eggNOG" id="COG0271">
    <property type="taxonomic scope" value="Bacteria"/>
</dbReference>